<feature type="non-terminal residue" evidence="1">
    <location>
        <position position="1"/>
    </location>
</feature>
<proteinExistence type="predicted"/>
<organism evidence="1">
    <name type="scientific">Spongospora subterranea</name>
    <dbReference type="NCBI Taxonomy" id="70186"/>
    <lineage>
        <taxon>Eukaryota</taxon>
        <taxon>Sar</taxon>
        <taxon>Rhizaria</taxon>
        <taxon>Endomyxa</taxon>
        <taxon>Phytomyxea</taxon>
        <taxon>Plasmodiophorida</taxon>
        <taxon>Plasmodiophoridae</taxon>
        <taxon>Spongospora</taxon>
    </lineage>
</organism>
<dbReference type="EMBL" id="HACM01011156">
    <property type="protein sequence ID" value="CRZ11598.1"/>
    <property type="molecule type" value="Transcribed_RNA"/>
</dbReference>
<evidence type="ECO:0000313" key="1">
    <source>
        <dbReference type="EMBL" id="CRZ11598.1"/>
    </source>
</evidence>
<accession>A0A0H5RC31</accession>
<sequence>SCFDSPSTWSCCEQPRNMGATRSSSDYASAFKLKYAEACLAITARSSLALDQDTTWQQVFHGKGFDQHLGRIIGAERKLAPQPQWIVKATPKAISSVENPSRLIVAATPNHLKHDAHSNPNACVRNLQHEWGVQESQGNIAQVDELDVTLSQQPFSPSASPIKDDATDVDAANRSIAFYSCPSESFVIANAIANRTTSNQRGNDLSFNMIMTQEFNNSIQVDPDIELNMQPVGERSLLDITMPYPSDFLSQPLPGFSQFNTHHTP</sequence>
<protein>
    <submittedName>
        <fullName evidence="1">Uncharacterized protein</fullName>
    </submittedName>
</protein>
<dbReference type="AlphaFoldDB" id="A0A0H5RC31"/>
<reference evidence="1" key="1">
    <citation type="submission" date="2015-04" db="EMBL/GenBank/DDBJ databases">
        <title>The genome sequence of the plant pathogenic Rhizarian Plasmodiophora brassicae reveals insights in its biotrophic life cycle and the origin of chitin synthesis.</title>
        <authorList>
            <person name="Schwelm A."/>
            <person name="Fogelqvist J."/>
            <person name="Knaust A."/>
            <person name="Julke S."/>
            <person name="Lilja T."/>
            <person name="Dhandapani V."/>
            <person name="Bonilla-Rosso G."/>
            <person name="Karlsson M."/>
            <person name="Shevchenko A."/>
            <person name="Choi S.R."/>
            <person name="Kim H.G."/>
            <person name="Park J.Y."/>
            <person name="Lim Y.P."/>
            <person name="Ludwig-Muller J."/>
            <person name="Dixelius C."/>
        </authorList>
    </citation>
    <scope>NUCLEOTIDE SEQUENCE</scope>
    <source>
        <tissue evidence="1">Potato root galls</tissue>
    </source>
</reference>
<name>A0A0H5RC31_9EUKA</name>